<dbReference type="Gene3D" id="1.10.30.50">
    <property type="match status" value="1"/>
</dbReference>
<evidence type="ECO:0000313" key="1">
    <source>
        <dbReference type="EMBL" id="MDO1511137.1"/>
    </source>
</evidence>
<accession>A0ABT8RKZ5</accession>
<gene>
    <name evidence="1" type="ORF">Q2T41_00485</name>
</gene>
<organism evidence="1 2">
    <name type="scientific">Maribacter confluentis</name>
    <dbReference type="NCBI Taxonomy" id="1656093"/>
    <lineage>
        <taxon>Bacteria</taxon>
        <taxon>Pseudomonadati</taxon>
        <taxon>Bacteroidota</taxon>
        <taxon>Flavobacteriia</taxon>
        <taxon>Flavobacteriales</taxon>
        <taxon>Flavobacteriaceae</taxon>
        <taxon>Maribacter</taxon>
    </lineage>
</organism>
<evidence type="ECO:0000313" key="2">
    <source>
        <dbReference type="Proteomes" id="UP001168579"/>
    </source>
</evidence>
<sequence>MINQLNRPYNYSLEESTCVNNSGNNWGSQTNCIKALKVAMNTHFDNHQNEKCCYCGLLYDRTGRGEVEHIAPKEVAKYPQFSYTPNNLAKACQLCNSSSMKHTYDSVSQLHQVYEQCEFKIVHPYLDNHLYHYKFNYGVRQVLIAVNNDSDKARESIRLFELDSEKRTRARAIERNQERLENLYNLPINIRNRIKRAVKFR</sequence>
<reference evidence="1" key="2">
    <citation type="submission" date="2023-06" db="EMBL/GenBank/DDBJ databases">
        <authorList>
            <person name="Lucena T."/>
            <person name="Sun Q."/>
        </authorList>
    </citation>
    <scope>NUCLEOTIDE SEQUENCE</scope>
    <source>
        <strain evidence="1">CECT 8869</strain>
    </source>
</reference>
<dbReference type="Proteomes" id="UP001168579">
    <property type="component" value="Unassembled WGS sequence"/>
</dbReference>
<keyword evidence="2" id="KW-1185">Reference proteome</keyword>
<proteinExistence type="predicted"/>
<dbReference type="RefSeq" id="WP_304434184.1">
    <property type="nucleotide sequence ID" value="NZ_JAUKUC010000001.1"/>
</dbReference>
<comment type="caution">
    <text evidence="1">The sequence shown here is derived from an EMBL/GenBank/DDBJ whole genome shotgun (WGS) entry which is preliminary data.</text>
</comment>
<protein>
    <recommendedName>
        <fullName evidence="3">HNH endonuclease</fullName>
    </recommendedName>
</protein>
<reference evidence="1" key="1">
    <citation type="journal article" date="2014" name="Int. J. Syst. Evol. Microbiol.">
        <title>Complete genome of a new Firmicutes species belonging to the dominant human colonic microbiota ('Ruminococcus bicirculans') reveals two chromosomes and a selective capacity to utilize plant glucans.</title>
        <authorList>
            <consortium name="NISC Comparative Sequencing Program"/>
            <person name="Wegmann U."/>
            <person name="Louis P."/>
            <person name="Goesmann A."/>
            <person name="Henrissat B."/>
            <person name="Duncan S.H."/>
            <person name="Flint H.J."/>
        </authorList>
    </citation>
    <scope>NUCLEOTIDE SEQUENCE</scope>
    <source>
        <strain evidence="1">CECT 8869</strain>
    </source>
</reference>
<name>A0ABT8RKZ5_9FLAO</name>
<evidence type="ECO:0008006" key="3">
    <source>
        <dbReference type="Google" id="ProtNLM"/>
    </source>
</evidence>
<dbReference type="EMBL" id="JAUKUC010000001">
    <property type="protein sequence ID" value="MDO1511137.1"/>
    <property type="molecule type" value="Genomic_DNA"/>
</dbReference>